<dbReference type="Gene3D" id="2.30.39.10">
    <property type="entry name" value="Alpha-1-antitrypsin, domain 1"/>
    <property type="match status" value="1"/>
</dbReference>
<proteinExistence type="predicted"/>
<dbReference type="Proteomes" id="UP000492821">
    <property type="component" value="Unassembled WGS sequence"/>
</dbReference>
<dbReference type="InterPro" id="IPR042185">
    <property type="entry name" value="Serpin_sf_2"/>
</dbReference>
<dbReference type="AlphaFoldDB" id="A0A7E4ZWB2"/>
<name>A0A7E4ZWB2_PANRE</name>
<accession>A0A7E4ZWB2</accession>
<dbReference type="InterPro" id="IPR036186">
    <property type="entry name" value="Serpin_sf"/>
</dbReference>
<dbReference type="SUPFAM" id="SSF56574">
    <property type="entry name" value="Serpins"/>
    <property type="match status" value="1"/>
</dbReference>
<keyword evidence="1" id="KW-0812">Transmembrane</keyword>
<dbReference type="WBParaSite" id="Pan_g21470.t1">
    <property type="protein sequence ID" value="Pan_g21470.t1"/>
    <property type="gene ID" value="Pan_g21470"/>
</dbReference>
<evidence type="ECO:0000256" key="1">
    <source>
        <dbReference type="SAM" id="Phobius"/>
    </source>
</evidence>
<dbReference type="Gene3D" id="3.30.497.10">
    <property type="entry name" value="Antithrombin, subunit I, domain 2"/>
    <property type="match status" value="1"/>
</dbReference>
<protein>
    <submittedName>
        <fullName evidence="3">SERPIN domain-containing protein</fullName>
    </submittedName>
</protein>
<dbReference type="InterPro" id="IPR042178">
    <property type="entry name" value="Serpin_sf_1"/>
</dbReference>
<evidence type="ECO:0000313" key="3">
    <source>
        <dbReference type="WBParaSite" id="Pan_g21470.t1"/>
    </source>
</evidence>
<feature type="transmembrane region" description="Helical" evidence="1">
    <location>
        <begin position="76"/>
        <end position="100"/>
    </location>
</feature>
<reference evidence="2" key="1">
    <citation type="journal article" date="2013" name="Genetics">
        <title>The draft genome and transcriptome of Panagrellus redivivus are shaped by the harsh demands of a free-living lifestyle.</title>
        <authorList>
            <person name="Srinivasan J."/>
            <person name="Dillman A.R."/>
            <person name="Macchietto M.G."/>
            <person name="Heikkinen L."/>
            <person name="Lakso M."/>
            <person name="Fracchia K.M."/>
            <person name="Antoshechkin I."/>
            <person name="Mortazavi A."/>
            <person name="Wong G."/>
            <person name="Sternberg P.W."/>
        </authorList>
    </citation>
    <scope>NUCLEOTIDE SEQUENCE [LARGE SCALE GENOMIC DNA]</scope>
    <source>
        <strain evidence="2">MT8872</strain>
    </source>
</reference>
<keyword evidence="1" id="KW-0472">Membrane</keyword>
<organism evidence="2 3">
    <name type="scientific">Panagrellus redivivus</name>
    <name type="common">Microworm</name>
    <dbReference type="NCBI Taxonomy" id="6233"/>
    <lineage>
        <taxon>Eukaryota</taxon>
        <taxon>Metazoa</taxon>
        <taxon>Ecdysozoa</taxon>
        <taxon>Nematoda</taxon>
        <taxon>Chromadorea</taxon>
        <taxon>Rhabditida</taxon>
        <taxon>Tylenchina</taxon>
        <taxon>Panagrolaimomorpha</taxon>
        <taxon>Panagrolaimoidea</taxon>
        <taxon>Panagrolaimidae</taxon>
        <taxon>Panagrellus</taxon>
    </lineage>
</organism>
<sequence>MQSEIPEDFSIVVQPPRGSISESHCGSNVDSEDALLSHHDTSGTSGETCRFQNMDGDVKIVKGIPVKKRWQKCESFCWIVMIVALIAAVLGLFLVAYKLYAPLQNLWRNESMSTKDYTTNMLVPINFKEPVEPTMLPKENERFTGLRKPRRNFSEPITSTVFHTLPQTTEWTTSVISEIPPTEMASDPSTLTSIFNAQIPTDVISENEPIIESPMPTTQPPKTYGSKAFIEAPGRSFVNSPIGANYMLATIGEIGTQLTSVEVSYKYFNADKTSPLDYLADVTDAVNRSSAFQMKNMLIAHNTTIASPPQKYKNTTLHFVEPVSFAMLQSEIQEEYGFLGEGNVITQEMFPTTDSLIAVNFVDFEMEFKQTFAGLWYDRPNFKGLDGGREVTKVLGILQGTKMYSDNYDIYTWPMARDGYHFFVMEMRDDVTEDTVPTSDNYASLLNSAIDTDHQEITIAMPVFEHKTLTNYTQWAQKYQLTASIPLGNEDRAHSKYLKVAAAYQATRFTLNHKGVNVVSKDMIVEETTNIETELVDIDRPFYYGIFYKSGSDQAIVYFGAYF</sequence>
<evidence type="ECO:0000313" key="2">
    <source>
        <dbReference type="Proteomes" id="UP000492821"/>
    </source>
</evidence>
<reference evidence="3" key="2">
    <citation type="submission" date="2020-10" db="UniProtKB">
        <authorList>
            <consortium name="WormBaseParasite"/>
        </authorList>
    </citation>
    <scope>IDENTIFICATION</scope>
</reference>
<keyword evidence="2" id="KW-1185">Reference proteome</keyword>
<keyword evidence="1" id="KW-1133">Transmembrane helix</keyword>